<keyword evidence="1" id="KW-0732">Signal</keyword>
<proteinExistence type="predicted"/>
<dbReference type="Pfam" id="PF13343">
    <property type="entry name" value="SBP_bac_6"/>
    <property type="match status" value="1"/>
</dbReference>
<evidence type="ECO:0000313" key="3">
    <source>
        <dbReference type="Proteomes" id="UP000602745"/>
    </source>
</evidence>
<gene>
    <name evidence="2" type="ORF">GCM10007276_14120</name>
</gene>
<dbReference type="SUPFAM" id="SSF53850">
    <property type="entry name" value="Periplasmic binding protein-like II"/>
    <property type="match status" value="1"/>
</dbReference>
<comment type="caution">
    <text evidence="2">The sequence shown here is derived from an EMBL/GenBank/DDBJ whole genome shotgun (WGS) entry which is preliminary data.</text>
</comment>
<keyword evidence="3" id="KW-1185">Reference proteome</keyword>
<evidence type="ECO:0008006" key="4">
    <source>
        <dbReference type="Google" id="ProtNLM"/>
    </source>
</evidence>
<accession>A0A8J2VM84</accession>
<protein>
    <recommendedName>
        <fullName evidence="4">ABC transporter substrate-binding protein</fullName>
    </recommendedName>
</protein>
<organism evidence="2 3">
    <name type="scientific">Agaricicola taiwanensis</name>
    <dbReference type="NCBI Taxonomy" id="591372"/>
    <lineage>
        <taxon>Bacteria</taxon>
        <taxon>Pseudomonadati</taxon>
        <taxon>Pseudomonadota</taxon>
        <taxon>Alphaproteobacteria</taxon>
        <taxon>Rhodobacterales</taxon>
        <taxon>Paracoccaceae</taxon>
        <taxon>Agaricicola</taxon>
    </lineage>
</organism>
<sequence length="315" mass="35547">MVAAAKKEGKVVFYNNLQPDGIEPILRKFRARYPDISTEHIRLGSNPLNERFGTEYNAGRHLADVVITIADQNFYKGIESGWAEKWSPPEAKSYAPEWIVDDMLFTTQQLREVIIWNTNLVKPGEEPKEWKDLFDPKWKGKVAMNPPWRSIPTQQLIVYWEDKLKLGDTAQMFKDNNVRFFEGSAGIIQAVVRGDVAIAELTDLSVYGMLEDGAPLGFVYPDSGFPLSVNRMFVAKHAPHPNAAKVLGNWLLSLEGQTALQEHAGLPVTHPDAPPRKHLPATKDLKNVMVDGESIINPELQKKVVNHWRTVFGVR</sequence>
<dbReference type="PANTHER" id="PTHR30006:SF24">
    <property type="entry name" value="SLL0237 PROTEIN"/>
    <property type="match status" value="1"/>
</dbReference>
<dbReference type="Proteomes" id="UP000602745">
    <property type="component" value="Unassembled WGS sequence"/>
</dbReference>
<dbReference type="AlphaFoldDB" id="A0A8J2VM84"/>
<evidence type="ECO:0000256" key="1">
    <source>
        <dbReference type="ARBA" id="ARBA00022729"/>
    </source>
</evidence>
<name>A0A8J2VM84_9RHOB</name>
<dbReference type="PANTHER" id="PTHR30006">
    <property type="entry name" value="THIAMINE-BINDING PERIPLASMIC PROTEIN-RELATED"/>
    <property type="match status" value="1"/>
</dbReference>
<reference evidence="2" key="2">
    <citation type="submission" date="2020-09" db="EMBL/GenBank/DDBJ databases">
        <authorList>
            <person name="Sun Q."/>
            <person name="Sedlacek I."/>
        </authorList>
    </citation>
    <scope>NUCLEOTIDE SEQUENCE</scope>
    <source>
        <strain evidence="2">CCM 7684</strain>
    </source>
</reference>
<evidence type="ECO:0000313" key="2">
    <source>
        <dbReference type="EMBL" id="GGE37881.1"/>
    </source>
</evidence>
<dbReference type="EMBL" id="BMCP01000001">
    <property type="protein sequence ID" value="GGE37881.1"/>
    <property type="molecule type" value="Genomic_DNA"/>
</dbReference>
<dbReference type="Gene3D" id="3.40.190.10">
    <property type="entry name" value="Periplasmic binding protein-like II"/>
    <property type="match status" value="2"/>
</dbReference>
<reference evidence="2" key="1">
    <citation type="journal article" date="2014" name="Int. J. Syst. Evol. Microbiol.">
        <title>Complete genome sequence of Corynebacterium casei LMG S-19264T (=DSM 44701T), isolated from a smear-ripened cheese.</title>
        <authorList>
            <consortium name="US DOE Joint Genome Institute (JGI-PGF)"/>
            <person name="Walter F."/>
            <person name="Albersmeier A."/>
            <person name="Kalinowski J."/>
            <person name="Ruckert C."/>
        </authorList>
    </citation>
    <scope>NUCLEOTIDE SEQUENCE</scope>
    <source>
        <strain evidence="2">CCM 7684</strain>
    </source>
</reference>